<accession>A0A6G6XJI8</accession>
<reference evidence="1 2" key="1">
    <citation type="submission" date="2020-01" db="EMBL/GenBank/DDBJ databases">
        <authorList>
            <person name="Alvaro L.E."/>
            <person name="Baker K.N."/>
            <person name="Baxter I.S."/>
            <person name="Brown M.R."/>
            <person name="Driscoll K.D."/>
            <person name="Elrubaie J.M."/>
            <person name="Feith S.L."/>
            <person name="Indihar D.F."/>
            <person name="Knoch V.T."/>
            <person name="Koirtyohann K.M."/>
            <person name="Kratz M.A."/>
            <person name="Lear A.H."/>
            <person name="Lindblom K.E."/>
            <person name="Marcus E.R."/>
            <person name="Murphy M.E."/>
            <person name="Sensor R."/>
            <person name="Sherman S.J."/>
            <person name="Swift V.R."/>
            <person name="White K.E."/>
            <person name="Wills S.J."/>
            <person name="Gatt S.M."/>
            <person name="Lohbauer S.A."/>
            <person name="Power T.R."/>
            <person name="Rosales K.A."/>
            <person name="Sisson B.M."/>
            <person name="Isern S."/>
            <person name="Michael S.F."/>
            <person name="Sunnen C.N."/>
            <person name="Garlena R.A."/>
            <person name="Russell D.A."/>
            <person name="Pope W.H."/>
            <person name="Jacobs-Sera D."/>
            <person name="Hatfull G.F."/>
        </authorList>
    </citation>
    <scope>NUCLEOTIDE SEQUENCE [LARGE SCALE GENOMIC DNA]</scope>
</reference>
<dbReference type="Proteomes" id="UP000503093">
    <property type="component" value="Segment"/>
</dbReference>
<evidence type="ECO:0000313" key="1">
    <source>
        <dbReference type="EMBL" id="QIG58279.1"/>
    </source>
</evidence>
<gene>
    <name evidence="1" type="primary">128</name>
    <name evidence="1" type="ORF">SEA_SKOG_127</name>
</gene>
<sequence>MAITVESMIDSIKHMDKAIAQLEELRQTHAPGSSEYTRLGHKIEGVKLARSYFRGVE</sequence>
<dbReference type="EMBL" id="MN908687">
    <property type="protein sequence ID" value="QIG58279.1"/>
    <property type="molecule type" value="Genomic_DNA"/>
</dbReference>
<organism evidence="1 2">
    <name type="scientific">Gordonia phage Skog</name>
    <dbReference type="NCBI Taxonomy" id="2704033"/>
    <lineage>
        <taxon>Viruses</taxon>
        <taxon>Duplodnaviria</taxon>
        <taxon>Heunggongvirae</taxon>
        <taxon>Uroviricota</taxon>
        <taxon>Caudoviricetes</taxon>
        <taxon>Skogvirus</taxon>
        <taxon>Skogvirus Skog</taxon>
    </lineage>
</organism>
<dbReference type="GeneID" id="64766609"/>
<dbReference type="KEGG" id="vg:64766609"/>
<proteinExistence type="predicted"/>
<protein>
    <submittedName>
        <fullName evidence="1">Uncharacterized protein</fullName>
    </submittedName>
</protein>
<dbReference type="RefSeq" id="YP_010059377.1">
    <property type="nucleotide sequence ID" value="NC_054725.1"/>
</dbReference>
<keyword evidence="2" id="KW-1185">Reference proteome</keyword>
<evidence type="ECO:0000313" key="2">
    <source>
        <dbReference type="Proteomes" id="UP000503093"/>
    </source>
</evidence>
<name>A0A6G6XJI8_9CAUD</name>